<dbReference type="InterPro" id="IPR014109">
    <property type="entry name" value="Thiol-disulphide_isomerase_rbB"/>
</dbReference>
<keyword evidence="1" id="KW-0732">Signal</keyword>
<dbReference type="RefSeq" id="WP_011176749.1">
    <property type="nucleotide sequence ID" value="NC_005871.1"/>
</dbReference>
<dbReference type="GO" id="GO:0016853">
    <property type="term" value="F:isomerase activity"/>
    <property type="evidence" value="ECO:0007669"/>
    <property type="project" value="UniProtKB-KW"/>
</dbReference>
<proteinExistence type="predicted"/>
<sequence length="146" mass="16720">MYRLLIVTLSLVLCWMQPVTASTDNQPHFKQDDYALVFFFRSDCSYCHLFAPTLKQFEQQTGLTTYAFSLDNKGMTGFEVPIPVTKEIAETFFDNPRSITVPATFLINVNSRKFARMAQGQVSLHDLQTTYSQIRRDPAVIEALRP</sequence>
<keyword evidence="2" id="KW-0614">Plasmid</keyword>
<dbReference type="eggNOG" id="COG0526">
    <property type="taxonomic scope" value="Bacteria"/>
</dbReference>
<dbReference type="KEGG" id="ppr:PBPRC0015"/>
<name>Q6LW82_PHOPR</name>
<keyword evidence="3" id="KW-1185">Reference proteome</keyword>
<accession>Q6LW82</accession>
<dbReference type="InterPro" id="IPR036249">
    <property type="entry name" value="Thioredoxin-like_sf"/>
</dbReference>
<dbReference type="Gene3D" id="3.40.30.10">
    <property type="entry name" value="Glutaredoxin"/>
    <property type="match status" value="1"/>
</dbReference>
<keyword evidence="2" id="KW-0413">Isomerase</keyword>
<feature type="chain" id="PRO_5004276077" evidence="1">
    <location>
        <begin position="22"/>
        <end position="146"/>
    </location>
</feature>
<feature type="signal peptide" evidence="1">
    <location>
        <begin position="1"/>
        <end position="21"/>
    </location>
</feature>
<geneLocation type="plasmid" evidence="2 3">
    <name>pPBPR1</name>
</geneLocation>
<organism evidence="2 3">
    <name type="scientific">Photobacterium profundum (strain SS9)</name>
    <dbReference type="NCBI Taxonomy" id="298386"/>
    <lineage>
        <taxon>Bacteria</taxon>
        <taxon>Pseudomonadati</taxon>
        <taxon>Pseudomonadota</taxon>
        <taxon>Gammaproteobacteria</taxon>
        <taxon>Vibrionales</taxon>
        <taxon>Vibrionaceae</taxon>
        <taxon>Photobacterium</taxon>
    </lineage>
</organism>
<protein>
    <submittedName>
        <fullName evidence="2">Thiol-disulfide isomerase [Photobacterium profundum SS9]</fullName>
    </submittedName>
</protein>
<dbReference type="EMBL" id="CR377818">
    <property type="protein sequence ID" value="CAG17953.1"/>
    <property type="molecule type" value="Genomic_DNA"/>
</dbReference>
<evidence type="ECO:0000313" key="3">
    <source>
        <dbReference type="Proteomes" id="UP000000593"/>
    </source>
</evidence>
<dbReference type="AlphaFoldDB" id="Q6LW82"/>
<dbReference type="Pfam" id="PF13728">
    <property type="entry name" value="TraF"/>
    <property type="match status" value="1"/>
</dbReference>
<gene>
    <name evidence="2" type="ordered locus">PBPRC0015</name>
</gene>
<dbReference type="NCBIfam" id="TIGR02738">
    <property type="entry name" value="TrbB"/>
    <property type="match status" value="1"/>
</dbReference>
<dbReference type="SUPFAM" id="SSF52833">
    <property type="entry name" value="Thioredoxin-like"/>
    <property type="match status" value="1"/>
</dbReference>
<evidence type="ECO:0000256" key="1">
    <source>
        <dbReference type="SAM" id="SignalP"/>
    </source>
</evidence>
<dbReference type="InterPro" id="IPR039555">
    <property type="entry name" value="TraF/TrbB"/>
</dbReference>
<evidence type="ECO:0000313" key="2">
    <source>
        <dbReference type="EMBL" id="CAG17953.1"/>
    </source>
</evidence>
<reference evidence="3" key="1">
    <citation type="journal article" date="2005" name="Science">
        <title>Life at depth: Photobacterium profundum genome sequence and expression analysis.</title>
        <authorList>
            <person name="Vezzi A."/>
            <person name="Campanaro S."/>
            <person name="D'Angelo M."/>
            <person name="Simonato F."/>
            <person name="Vitulo N."/>
            <person name="Lauro F.M."/>
            <person name="Cestaro A."/>
            <person name="Malacrida G."/>
            <person name="Simionati B."/>
            <person name="Cannata N."/>
            <person name="Romualdi C."/>
            <person name="Bartlett D.H."/>
            <person name="Valle G."/>
        </authorList>
    </citation>
    <scope>NUCLEOTIDE SEQUENCE [LARGE SCALE GENOMIC DNA]</scope>
    <source>
        <strain evidence="3">ATCC BAA-1253 / SS9</strain>
    </source>
</reference>
<dbReference type="HOGENOM" id="CLU_148652_0_0_6"/>
<dbReference type="Proteomes" id="UP000000593">
    <property type="component" value="Plasmid pPBPR1"/>
</dbReference>